<evidence type="ECO:0000313" key="2">
    <source>
        <dbReference type="EMBL" id="CAF1124164.1"/>
    </source>
</evidence>
<sequence length="747" mass="87305">MKINSRIDNVTSFNHIEYDIEQKLLDLWKNTSSVSNLNDIPMFILWIKNIIGNLKKPKNKFSYDHHIQQFALLLLIQGGRNCYEFLRLNLYGALPHITNLELLMRNQNVKINEGQFRFDLLNEYLQSNDNKYVFSSEDSTRSICQIDYDAQSTSFIGFCLPLVTGIPQTNFFQTESLEELKVWFNTIEKSTFINLHMMQSLSPSKPPFILSAYGSSNKATAIDILQRWLYIFKQCLAQGIRIIGFSTDADARYIRAMRLCSRFFAELPNMNLLKYNIDFCIKIPEQWCWFLMKTEQVLLFMQDPIHIATKFRNRLLSTVASLKMGDFPIDNQHLFDLLESRSKLEHSLIKCDINPKDRQNFISCQRISSELVLDLLNENEDTKGTYVYLSLLPLLISGFIDKSPTIEDRLYYVWTVVFTCRLWWSWIRYVEVKCINDDSDLDSVKRIKSNCFITKPTFWCIELNAHALLYIILLVIEEKLPVNALNTYLFNSQTCENTFRTARALSGTFSTITNFTVKSFLKRCEKISIVNSIKSREDAFDNYHFQFPKHHKNHEETFDYSVETIDKLNLTKIDIEKIIKRAFESAKEYVSMVNMTHLLKKKKVYSLSDLSQFMKISLQKSSSKVIDYTEDVDSDEDDIEDQYGDEENDSETLGSDNQMSTDNIIDDAEEDGCVLATDLSEIERKNFDGCRIYDNINPQQIKKYFHIRIGTSYKYIHKQTACWLLSNSRDRPSSDRLLRVQKSTMEN</sequence>
<evidence type="ECO:0000256" key="1">
    <source>
        <dbReference type="SAM" id="MobiDB-lite"/>
    </source>
</evidence>
<name>A0A814QTR8_ADIRI</name>
<gene>
    <name evidence="2" type="ORF">XAT740_LOCUS19547</name>
</gene>
<feature type="compositionally biased region" description="Acidic residues" evidence="1">
    <location>
        <begin position="629"/>
        <end position="650"/>
    </location>
</feature>
<dbReference type="Proteomes" id="UP000663828">
    <property type="component" value="Unassembled WGS sequence"/>
</dbReference>
<dbReference type="EMBL" id="CAJNOR010001335">
    <property type="protein sequence ID" value="CAF1124164.1"/>
    <property type="molecule type" value="Genomic_DNA"/>
</dbReference>
<organism evidence="2 3">
    <name type="scientific">Adineta ricciae</name>
    <name type="common">Rotifer</name>
    <dbReference type="NCBI Taxonomy" id="249248"/>
    <lineage>
        <taxon>Eukaryota</taxon>
        <taxon>Metazoa</taxon>
        <taxon>Spiralia</taxon>
        <taxon>Gnathifera</taxon>
        <taxon>Rotifera</taxon>
        <taxon>Eurotatoria</taxon>
        <taxon>Bdelloidea</taxon>
        <taxon>Adinetida</taxon>
        <taxon>Adinetidae</taxon>
        <taxon>Adineta</taxon>
    </lineage>
</organism>
<keyword evidence="3" id="KW-1185">Reference proteome</keyword>
<evidence type="ECO:0000313" key="3">
    <source>
        <dbReference type="Proteomes" id="UP000663828"/>
    </source>
</evidence>
<dbReference type="AlphaFoldDB" id="A0A814QTR8"/>
<comment type="caution">
    <text evidence="2">The sequence shown here is derived from an EMBL/GenBank/DDBJ whole genome shotgun (WGS) entry which is preliminary data.</text>
</comment>
<accession>A0A814QTR8</accession>
<reference evidence="2" key="1">
    <citation type="submission" date="2021-02" db="EMBL/GenBank/DDBJ databases">
        <authorList>
            <person name="Nowell W R."/>
        </authorList>
    </citation>
    <scope>NUCLEOTIDE SEQUENCE</scope>
</reference>
<feature type="region of interest" description="Disordered" evidence="1">
    <location>
        <begin position="629"/>
        <end position="659"/>
    </location>
</feature>
<proteinExistence type="predicted"/>
<protein>
    <submittedName>
        <fullName evidence="2">Uncharacterized protein</fullName>
    </submittedName>
</protein>